<dbReference type="InterPro" id="IPR003439">
    <property type="entry name" value="ABC_transporter-like_ATP-bd"/>
</dbReference>
<comment type="similarity">
    <text evidence="2">Belongs to the ABC transporter superfamily. Protein-1 exporter (TC 3.A.1.109) family.</text>
</comment>
<evidence type="ECO:0000313" key="14">
    <source>
        <dbReference type="Proteomes" id="UP000746535"/>
    </source>
</evidence>
<name>A0ABX0YHZ1_9PSED</name>
<dbReference type="InterPro" id="IPR027417">
    <property type="entry name" value="P-loop_NTPase"/>
</dbReference>
<evidence type="ECO:0000256" key="7">
    <source>
        <dbReference type="ARBA" id="ARBA00022989"/>
    </source>
</evidence>
<feature type="transmembrane region" description="Helical" evidence="9">
    <location>
        <begin position="145"/>
        <end position="165"/>
    </location>
</feature>
<protein>
    <submittedName>
        <fullName evidence="13">Type I secretion system permease/ATPase</fullName>
    </submittedName>
</protein>
<dbReference type="PROSITE" id="PS50893">
    <property type="entry name" value="ABC_TRANSPORTER_2"/>
    <property type="match status" value="1"/>
</dbReference>
<dbReference type="PROSITE" id="PS50990">
    <property type="entry name" value="PEPTIDASE_C39"/>
    <property type="match status" value="1"/>
</dbReference>
<sequence>MDTGSTSLMQCLQAIARFHHCQAKASANPSVTWPGLLKEAKAYGLVGQYHPCAAHTLPTEALPAIALGVDGQGFILAATRKNEVLVHNPATGRSETWSLAQLSEQWSGQLLVLRGGQASTGSLARFDFTWFVPALVEHRKWLGQILLAACALQVFALASPLFFQAVMDKVLLHHSLHTLEVLVLALVSVAVLESSLSAIRTYLLEHTAARIDAKLGSQLYRHLLALPLPYFQARRCGHIAARLGEVETLRHFLSAQTLGALVDTVFFAFFTAVLFYLSPTLAAVVLCSLPLYVLLAVWLTPHLRQRLEQQANKGAEQQAFLLETLRGMGTLKTLAAEPQLKQRWARLQAHTSLAGLRAGNISTLMQEAVSLVGKLTTAAVLGIGAWLVIASSLTLGQLIAFNLIATRVAQPVQRLAQLWVQFQQAGIAMHRLADVLDTPREDHDTSLVVLPEVAGHIEFRDITFRYSPGQPPVLEHFNLVVQAGEVVGIQGPSGCGKSTLALLLQKLYVPEQGQVLIDGIDLAGLQPLSIRERVGVVLQESVLLSRTVRENIALNDPGAPLDTIVAAAQLAGAHGFILTLPRGYDTLLQEGGSSLSGGQRQRIALARTLFTNPKILIMDEATSALDAEAEQHILSNMPEMVKGRTVLIIAHKAQALKAADRVVVFE</sequence>
<evidence type="ECO:0000259" key="12">
    <source>
        <dbReference type="PROSITE" id="PS50990"/>
    </source>
</evidence>
<feature type="domain" description="Peptidase C39" evidence="12">
    <location>
        <begin position="2"/>
        <end position="113"/>
    </location>
</feature>
<evidence type="ECO:0000256" key="3">
    <source>
        <dbReference type="ARBA" id="ARBA00022692"/>
    </source>
</evidence>
<keyword evidence="3 9" id="KW-0812">Transmembrane</keyword>
<reference evidence="13 14" key="1">
    <citation type="submission" date="2020-03" db="EMBL/GenBank/DDBJ databases">
        <authorList>
            <person name="Wang L."/>
            <person name="He N."/>
            <person name="Li Y."/>
            <person name="Fang Y."/>
            <person name="Zhang F."/>
        </authorList>
    </citation>
    <scope>NUCLEOTIDE SEQUENCE [LARGE SCALE GENOMIC DNA]</scope>
    <source>
        <strain evidence="14">hsmgli-8</strain>
    </source>
</reference>
<dbReference type="Pfam" id="PF00005">
    <property type="entry name" value="ABC_tran"/>
    <property type="match status" value="1"/>
</dbReference>
<evidence type="ECO:0000259" key="11">
    <source>
        <dbReference type="PROSITE" id="PS50929"/>
    </source>
</evidence>
<dbReference type="SUPFAM" id="SSF52540">
    <property type="entry name" value="P-loop containing nucleoside triphosphate hydrolases"/>
    <property type="match status" value="1"/>
</dbReference>
<proteinExistence type="inferred from homology"/>
<feature type="transmembrane region" description="Helical" evidence="9">
    <location>
        <begin position="375"/>
        <end position="404"/>
    </location>
</feature>
<evidence type="ECO:0000256" key="9">
    <source>
        <dbReference type="SAM" id="Phobius"/>
    </source>
</evidence>
<comment type="caution">
    <text evidence="13">The sequence shown here is derived from an EMBL/GenBank/DDBJ whole genome shotgun (WGS) entry which is preliminary data.</text>
</comment>
<dbReference type="InterPro" id="IPR011527">
    <property type="entry name" value="ABC1_TM_dom"/>
</dbReference>
<evidence type="ECO:0000256" key="1">
    <source>
        <dbReference type="ARBA" id="ARBA00004651"/>
    </source>
</evidence>
<keyword evidence="5" id="KW-0378">Hydrolase</keyword>
<dbReference type="NCBIfam" id="TIGR01846">
    <property type="entry name" value="type_I_sec_HlyB"/>
    <property type="match status" value="1"/>
</dbReference>
<dbReference type="InterPro" id="IPR005074">
    <property type="entry name" value="Peptidase_C39"/>
</dbReference>
<evidence type="ECO:0000259" key="10">
    <source>
        <dbReference type="PROSITE" id="PS50893"/>
    </source>
</evidence>
<dbReference type="InterPro" id="IPR010132">
    <property type="entry name" value="ATPase_T1SS_HlyB"/>
</dbReference>
<dbReference type="Gene3D" id="3.40.50.300">
    <property type="entry name" value="P-loop containing nucleotide triphosphate hydrolases"/>
    <property type="match status" value="1"/>
</dbReference>
<dbReference type="SUPFAM" id="SSF90123">
    <property type="entry name" value="ABC transporter transmembrane region"/>
    <property type="match status" value="1"/>
</dbReference>
<keyword evidence="8 9" id="KW-0472">Membrane</keyword>
<organism evidence="13 14">
    <name type="scientific">Pseudomonas quercus</name>
    <dbReference type="NCBI Taxonomy" id="2722792"/>
    <lineage>
        <taxon>Bacteria</taxon>
        <taxon>Pseudomonadati</taxon>
        <taxon>Pseudomonadota</taxon>
        <taxon>Gammaproteobacteria</taxon>
        <taxon>Pseudomonadales</taxon>
        <taxon>Pseudomonadaceae</taxon>
        <taxon>Pseudomonas</taxon>
    </lineage>
</organism>
<evidence type="ECO:0000313" key="13">
    <source>
        <dbReference type="EMBL" id="NJP03020.1"/>
    </source>
</evidence>
<feature type="transmembrane region" description="Helical" evidence="9">
    <location>
        <begin position="258"/>
        <end position="277"/>
    </location>
</feature>
<evidence type="ECO:0000256" key="2">
    <source>
        <dbReference type="ARBA" id="ARBA00006025"/>
    </source>
</evidence>
<feature type="domain" description="ABC transmembrane type-1" evidence="11">
    <location>
        <begin position="145"/>
        <end position="424"/>
    </location>
</feature>
<evidence type="ECO:0000256" key="6">
    <source>
        <dbReference type="ARBA" id="ARBA00022840"/>
    </source>
</evidence>
<dbReference type="Proteomes" id="UP000746535">
    <property type="component" value="Unassembled WGS sequence"/>
</dbReference>
<accession>A0ABX0YHZ1</accession>
<keyword evidence="7 9" id="KW-1133">Transmembrane helix</keyword>
<dbReference type="CDD" id="cd18588">
    <property type="entry name" value="ABC_6TM_CyaB_HlyB_like"/>
    <property type="match status" value="1"/>
</dbReference>
<feature type="domain" description="ABC transporter" evidence="10">
    <location>
        <begin position="457"/>
        <end position="666"/>
    </location>
</feature>
<dbReference type="Pfam" id="PF00664">
    <property type="entry name" value="ABC_membrane"/>
    <property type="match status" value="1"/>
</dbReference>
<comment type="subcellular location">
    <subcellularLocation>
        <location evidence="1">Cell membrane</location>
        <topology evidence="1">Multi-pass membrane protein</topology>
    </subcellularLocation>
</comment>
<dbReference type="PANTHER" id="PTHR43394:SF1">
    <property type="entry name" value="ATP-BINDING CASSETTE SUB-FAMILY B MEMBER 10, MITOCHONDRIAL"/>
    <property type="match status" value="1"/>
</dbReference>
<dbReference type="PANTHER" id="PTHR43394">
    <property type="entry name" value="ATP-DEPENDENT PERMEASE MDL1, MITOCHONDRIAL"/>
    <property type="match status" value="1"/>
</dbReference>
<dbReference type="Gene3D" id="3.90.70.10">
    <property type="entry name" value="Cysteine proteinases"/>
    <property type="match status" value="1"/>
</dbReference>
<feature type="transmembrane region" description="Helical" evidence="9">
    <location>
        <begin position="283"/>
        <end position="300"/>
    </location>
</feature>
<dbReference type="SMART" id="SM00382">
    <property type="entry name" value="AAA"/>
    <property type="match status" value="1"/>
</dbReference>
<gene>
    <name evidence="13" type="ORF">HBH25_19430</name>
</gene>
<evidence type="ECO:0000256" key="8">
    <source>
        <dbReference type="ARBA" id="ARBA00023136"/>
    </source>
</evidence>
<dbReference type="PROSITE" id="PS50929">
    <property type="entry name" value="ABC_TM1F"/>
    <property type="match status" value="1"/>
</dbReference>
<dbReference type="EMBL" id="JAAVJI010000015">
    <property type="protein sequence ID" value="NJP03020.1"/>
    <property type="molecule type" value="Genomic_DNA"/>
</dbReference>
<evidence type="ECO:0000256" key="4">
    <source>
        <dbReference type="ARBA" id="ARBA00022741"/>
    </source>
</evidence>
<dbReference type="InterPro" id="IPR039421">
    <property type="entry name" value="Type_1_exporter"/>
</dbReference>
<dbReference type="InterPro" id="IPR036640">
    <property type="entry name" value="ABC1_TM_sf"/>
</dbReference>
<keyword evidence="14" id="KW-1185">Reference proteome</keyword>
<keyword evidence="6" id="KW-0067">ATP-binding</keyword>
<dbReference type="RefSeq" id="WP_168085595.1">
    <property type="nucleotide sequence ID" value="NZ_JAAVJI010000015.1"/>
</dbReference>
<evidence type="ECO:0000256" key="5">
    <source>
        <dbReference type="ARBA" id="ARBA00022801"/>
    </source>
</evidence>
<dbReference type="InterPro" id="IPR017871">
    <property type="entry name" value="ABC_transporter-like_CS"/>
</dbReference>
<keyword evidence="4" id="KW-0547">Nucleotide-binding</keyword>
<dbReference type="InterPro" id="IPR003593">
    <property type="entry name" value="AAA+_ATPase"/>
</dbReference>
<dbReference type="Gene3D" id="1.20.1560.10">
    <property type="entry name" value="ABC transporter type 1, transmembrane domain"/>
    <property type="match status" value="1"/>
</dbReference>
<dbReference type="PROSITE" id="PS00211">
    <property type="entry name" value="ABC_TRANSPORTER_1"/>
    <property type="match status" value="1"/>
</dbReference>